<proteinExistence type="predicted"/>
<accession>A0ACC6Q9P2</accession>
<evidence type="ECO:0000313" key="2">
    <source>
        <dbReference type="Proteomes" id="UP001375539"/>
    </source>
</evidence>
<dbReference type="Proteomes" id="UP001375539">
    <property type="component" value="Unassembled WGS sequence"/>
</dbReference>
<organism evidence="1 2">
    <name type="scientific">Streptomyces pratisoli</name>
    <dbReference type="NCBI Taxonomy" id="3139917"/>
    <lineage>
        <taxon>Bacteria</taxon>
        <taxon>Bacillati</taxon>
        <taxon>Actinomycetota</taxon>
        <taxon>Actinomycetes</taxon>
        <taxon>Kitasatosporales</taxon>
        <taxon>Streptomycetaceae</taxon>
        <taxon>Streptomyces</taxon>
    </lineage>
</organism>
<keyword evidence="2" id="KW-1185">Reference proteome</keyword>
<protein>
    <submittedName>
        <fullName evidence="1">Uncharacterized protein</fullName>
    </submittedName>
</protein>
<gene>
    <name evidence="1" type="ORF">WKI58_00295</name>
</gene>
<dbReference type="EMBL" id="JBBKAI010000001">
    <property type="protein sequence ID" value="MEJ8654991.1"/>
    <property type="molecule type" value="Genomic_DNA"/>
</dbReference>
<name>A0ACC6Q9P2_9ACTN</name>
<evidence type="ECO:0000313" key="1">
    <source>
        <dbReference type="EMBL" id="MEJ8654991.1"/>
    </source>
</evidence>
<sequence>MASASALPPHGEGIAGDREIQRALESAWPADLAPEDARHLLRAGRDLLRADATGLGRAKWPAFFGDPNQAVAPAFTSARFRIQAVIARRDGAADRAVVHLVWAGEDRGGTYTDARITDLYFTRTTSTKGASAWNPQPQA</sequence>
<comment type="caution">
    <text evidence="1">The sequence shown here is derived from an EMBL/GenBank/DDBJ whole genome shotgun (WGS) entry which is preliminary data.</text>
</comment>
<reference evidence="1" key="1">
    <citation type="submission" date="2024-03" db="EMBL/GenBank/DDBJ databases">
        <title>Novel Streptomyces species of biotechnological and ecological value are a feature of Machair soil.</title>
        <authorList>
            <person name="Prole J.R."/>
            <person name="Goodfellow M."/>
            <person name="Allenby N."/>
            <person name="Ward A.C."/>
        </authorList>
    </citation>
    <scope>NUCLEOTIDE SEQUENCE</scope>
    <source>
        <strain evidence="1">MS1.AVA.4</strain>
    </source>
</reference>